<dbReference type="EMBL" id="KN837282">
    <property type="protein sequence ID" value="KIJ29479.1"/>
    <property type="molecule type" value="Genomic_DNA"/>
</dbReference>
<sequence length="97" mass="10934">FSKELLESLKNIVADSERMADELARKYNEISDTYFRLNVAHGPGSIPLEEWKEASKVLTHTKTHLNDRSISGQVETIVEYLCSKHAKISNITLGFLG</sequence>
<feature type="non-terminal residue" evidence="2">
    <location>
        <position position="1"/>
    </location>
</feature>
<organism evidence="2 3">
    <name type="scientific">Sphaerobolus stellatus (strain SS14)</name>
    <dbReference type="NCBI Taxonomy" id="990650"/>
    <lineage>
        <taxon>Eukaryota</taxon>
        <taxon>Fungi</taxon>
        <taxon>Dikarya</taxon>
        <taxon>Basidiomycota</taxon>
        <taxon>Agaricomycotina</taxon>
        <taxon>Agaricomycetes</taxon>
        <taxon>Phallomycetidae</taxon>
        <taxon>Geastrales</taxon>
        <taxon>Sphaerobolaceae</taxon>
        <taxon>Sphaerobolus</taxon>
    </lineage>
</organism>
<protein>
    <submittedName>
        <fullName evidence="2">Uncharacterized protein</fullName>
    </submittedName>
</protein>
<feature type="coiled-coil region" evidence="1">
    <location>
        <begin position="6"/>
        <end position="33"/>
    </location>
</feature>
<accession>A0A0C9U5F2</accession>
<evidence type="ECO:0000313" key="2">
    <source>
        <dbReference type="EMBL" id="KIJ29479.1"/>
    </source>
</evidence>
<name>A0A0C9U5F2_SPHS4</name>
<dbReference type="Proteomes" id="UP000054279">
    <property type="component" value="Unassembled WGS sequence"/>
</dbReference>
<keyword evidence="3" id="KW-1185">Reference proteome</keyword>
<keyword evidence="1" id="KW-0175">Coiled coil</keyword>
<dbReference type="AlphaFoldDB" id="A0A0C9U5F2"/>
<feature type="non-terminal residue" evidence="2">
    <location>
        <position position="97"/>
    </location>
</feature>
<dbReference type="HOGENOM" id="CLU_183428_0_0_1"/>
<gene>
    <name evidence="2" type="ORF">M422DRAFT_108821</name>
</gene>
<proteinExistence type="predicted"/>
<reference evidence="2 3" key="1">
    <citation type="submission" date="2014-06" db="EMBL/GenBank/DDBJ databases">
        <title>Evolutionary Origins and Diversification of the Mycorrhizal Mutualists.</title>
        <authorList>
            <consortium name="DOE Joint Genome Institute"/>
            <consortium name="Mycorrhizal Genomics Consortium"/>
            <person name="Kohler A."/>
            <person name="Kuo A."/>
            <person name="Nagy L.G."/>
            <person name="Floudas D."/>
            <person name="Copeland A."/>
            <person name="Barry K.W."/>
            <person name="Cichocki N."/>
            <person name="Veneault-Fourrey C."/>
            <person name="LaButti K."/>
            <person name="Lindquist E.A."/>
            <person name="Lipzen A."/>
            <person name="Lundell T."/>
            <person name="Morin E."/>
            <person name="Murat C."/>
            <person name="Riley R."/>
            <person name="Ohm R."/>
            <person name="Sun H."/>
            <person name="Tunlid A."/>
            <person name="Henrissat B."/>
            <person name="Grigoriev I.V."/>
            <person name="Hibbett D.S."/>
            <person name="Martin F."/>
        </authorList>
    </citation>
    <scope>NUCLEOTIDE SEQUENCE [LARGE SCALE GENOMIC DNA]</scope>
    <source>
        <strain evidence="2 3">SS14</strain>
    </source>
</reference>
<evidence type="ECO:0000313" key="3">
    <source>
        <dbReference type="Proteomes" id="UP000054279"/>
    </source>
</evidence>
<dbReference type="OrthoDB" id="630895at2759"/>
<evidence type="ECO:0000256" key="1">
    <source>
        <dbReference type="SAM" id="Coils"/>
    </source>
</evidence>